<dbReference type="SUPFAM" id="SSF56235">
    <property type="entry name" value="N-terminal nucleophile aminohydrolases (Ntn hydrolases)"/>
    <property type="match status" value="1"/>
</dbReference>
<keyword evidence="3" id="KW-0068">Autocatalytic cleavage</keyword>
<keyword evidence="9" id="KW-1185">Reference proteome</keyword>
<keyword evidence="2" id="KW-0378">Hydrolase</keyword>
<dbReference type="PANTHER" id="PTHR10188:SF6">
    <property type="entry name" value="N(4)-(BETA-N-ACETYLGLUCOSAMINYL)-L-ASPARAGINASE"/>
    <property type="match status" value="1"/>
</dbReference>
<evidence type="ECO:0000313" key="9">
    <source>
        <dbReference type="Proteomes" id="UP000252023"/>
    </source>
</evidence>
<evidence type="ECO:0000256" key="6">
    <source>
        <dbReference type="PIRSR" id="PIRSR600246-2"/>
    </source>
</evidence>
<dbReference type="GO" id="GO:0006508">
    <property type="term" value="P:proteolysis"/>
    <property type="evidence" value="ECO:0007669"/>
    <property type="project" value="UniProtKB-KW"/>
</dbReference>
<feature type="binding site" evidence="6">
    <location>
        <begin position="207"/>
        <end position="210"/>
    </location>
    <ligand>
        <name>substrate</name>
    </ligand>
</feature>
<evidence type="ECO:0000256" key="5">
    <source>
        <dbReference type="PIRSR" id="PIRSR600246-1"/>
    </source>
</evidence>
<dbReference type="Gene3D" id="3.60.20.30">
    <property type="entry name" value="(Glycosyl)asparaginase"/>
    <property type="match status" value="1"/>
</dbReference>
<dbReference type="GO" id="GO:0008233">
    <property type="term" value="F:peptidase activity"/>
    <property type="evidence" value="ECO:0007669"/>
    <property type="project" value="UniProtKB-KW"/>
</dbReference>
<feature type="site" description="Cleavage; by autolysis" evidence="7">
    <location>
        <begin position="178"/>
        <end position="179"/>
    </location>
</feature>
<dbReference type="PANTHER" id="PTHR10188">
    <property type="entry name" value="L-ASPARAGINASE"/>
    <property type="match status" value="1"/>
</dbReference>
<dbReference type="EMBL" id="CP030918">
    <property type="protein sequence ID" value="AXC50943.1"/>
    <property type="molecule type" value="Genomic_DNA"/>
</dbReference>
<sequence>MTTSDKPTWALAVHGGAGTILRSKVTPEKEAAYHAALHRVLEAGQAVLQDGGSAIDAVTAAVVVLEDEPLFNAGRGAVYTAAGEQEMDAAVMDGRDRQAGAVAGIFGPKNPIRVARLVMDSPQVMLAGAPAIELAREAGLPFGDRDYFFTEARWTALQETLALRASGEVETDPARRHGTVGAVALDLSGNLAAATSTGGMTAKAPGRIGDAPIIGAGTFADNATCAISATGHGEVFIRWTAAAEIAARMRHAGQTLEQAATAVVMEDLMPNDGSGGLIAVDRYGNIAMPFNCEGMYRGTARQGEEPQTFIYR</sequence>
<dbReference type="KEGG" id="pars:DRW48_15795"/>
<gene>
    <name evidence="8" type="ORF">DRW48_15795</name>
</gene>
<evidence type="ECO:0000313" key="8">
    <source>
        <dbReference type="EMBL" id="AXC50943.1"/>
    </source>
</evidence>
<organism evidence="8 9">
    <name type="scientific">Paracoccus suum</name>
    <dbReference type="NCBI Taxonomy" id="2259340"/>
    <lineage>
        <taxon>Bacteria</taxon>
        <taxon>Pseudomonadati</taxon>
        <taxon>Pseudomonadota</taxon>
        <taxon>Alphaproteobacteria</taxon>
        <taxon>Rhodobacterales</taxon>
        <taxon>Paracoccaceae</taxon>
        <taxon>Paracoccus</taxon>
    </lineage>
</organism>
<dbReference type="RefSeq" id="WP_114077231.1">
    <property type="nucleotide sequence ID" value="NZ_CP030918.1"/>
</dbReference>
<dbReference type="OrthoDB" id="9780217at2"/>
<dbReference type="AlphaFoldDB" id="A0A344PNI8"/>
<feature type="active site" description="Nucleophile" evidence="5">
    <location>
        <position position="179"/>
    </location>
</feature>
<dbReference type="Proteomes" id="UP000252023">
    <property type="component" value="Chromosome"/>
</dbReference>
<dbReference type="Pfam" id="PF01112">
    <property type="entry name" value="Asparaginase_2"/>
    <property type="match status" value="1"/>
</dbReference>
<dbReference type="CDD" id="cd04701">
    <property type="entry name" value="Asparaginase_2"/>
    <property type="match status" value="1"/>
</dbReference>
<evidence type="ECO:0000256" key="2">
    <source>
        <dbReference type="ARBA" id="ARBA00022801"/>
    </source>
</evidence>
<reference evidence="9" key="1">
    <citation type="submission" date="2018-07" db="EMBL/GenBank/DDBJ databases">
        <title>Genome sequencing of Paracoccus sp. SC2-6.</title>
        <authorList>
            <person name="Heo J."/>
            <person name="Kim S.-J."/>
            <person name="Kwon S.-W."/>
        </authorList>
    </citation>
    <scope>NUCLEOTIDE SEQUENCE [LARGE SCALE GENOMIC DNA]</scope>
    <source>
        <strain evidence="9">SC2-6</strain>
    </source>
</reference>
<evidence type="ECO:0000256" key="3">
    <source>
        <dbReference type="ARBA" id="ARBA00022813"/>
    </source>
</evidence>
<evidence type="ECO:0000256" key="7">
    <source>
        <dbReference type="PIRSR" id="PIRSR600246-3"/>
    </source>
</evidence>
<dbReference type="FunFam" id="3.60.20.30:FF:000001">
    <property type="entry name" value="Isoaspartyl peptidase/L-asparaginase"/>
    <property type="match status" value="1"/>
</dbReference>
<evidence type="ECO:0000256" key="1">
    <source>
        <dbReference type="ARBA" id="ARBA00022670"/>
    </source>
</evidence>
<accession>A0A344PNI8</accession>
<feature type="binding site" evidence="6">
    <location>
        <begin position="230"/>
        <end position="233"/>
    </location>
    <ligand>
        <name>substrate</name>
    </ligand>
</feature>
<evidence type="ECO:0000256" key="4">
    <source>
        <dbReference type="ARBA" id="ARBA00069124"/>
    </source>
</evidence>
<keyword evidence="1" id="KW-0645">Protease</keyword>
<proteinExistence type="predicted"/>
<dbReference type="GO" id="GO:0016811">
    <property type="term" value="F:hydrolase activity, acting on carbon-nitrogen (but not peptide) bonds, in linear amides"/>
    <property type="evidence" value="ECO:0007669"/>
    <property type="project" value="UniProtKB-ARBA"/>
</dbReference>
<dbReference type="InterPro" id="IPR000246">
    <property type="entry name" value="Peptidase_T2"/>
</dbReference>
<name>A0A344PNI8_9RHOB</name>
<dbReference type="InterPro" id="IPR029055">
    <property type="entry name" value="Ntn_hydrolases_N"/>
</dbReference>
<protein>
    <recommendedName>
        <fullName evidence="4">Isoaspartyl peptidase</fullName>
    </recommendedName>
</protein>